<organism evidence="1 2">
    <name type="scientific">Entomophthora muscae</name>
    <dbReference type="NCBI Taxonomy" id="34485"/>
    <lineage>
        <taxon>Eukaryota</taxon>
        <taxon>Fungi</taxon>
        <taxon>Fungi incertae sedis</taxon>
        <taxon>Zoopagomycota</taxon>
        <taxon>Entomophthoromycotina</taxon>
        <taxon>Entomophthoromycetes</taxon>
        <taxon>Entomophthorales</taxon>
        <taxon>Entomophthoraceae</taxon>
        <taxon>Entomophthora</taxon>
    </lineage>
</organism>
<evidence type="ECO:0000313" key="2">
    <source>
        <dbReference type="Proteomes" id="UP001165960"/>
    </source>
</evidence>
<evidence type="ECO:0000313" key="1">
    <source>
        <dbReference type="EMBL" id="KAJ9079851.1"/>
    </source>
</evidence>
<keyword evidence="2" id="KW-1185">Reference proteome</keyword>
<accession>A0ACC2TZC9</accession>
<protein>
    <submittedName>
        <fullName evidence="1">Uncharacterized protein</fullName>
    </submittedName>
</protein>
<reference evidence="1" key="1">
    <citation type="submission" date="2022-04" db="EMBL/GenBank/DDBJ databases">
        <title>Genome of the entomopathogenic fungus Entomophthora muscae.</title>
        <authorList>
            <person name="Elya C."/>
            <person name="Lovett B.R."/>
            <person name="Lee E."/>
            <person name="Macias A.M."/>
            <person name="Hajek A.E."/>
            <person name="De Bivort B.L."/>
            <person name="Kasson M.T."/>
            <person name="De Fine Licht H.H."/>
            <person name="Stajich J.E."/>
        </authorList>
    </citation>
    <scope>NUCLEOTIDE SEQUENCE</scope>
    <source>
        <strain evidence="1">Berkeley</strain>
    </source>
</reference>
<gene>
    <name evidence="1" type="ORF">DSO57_1031246</name>
</gene>
<proteinExistence type="predicted"/>
<name>A0ACC2TZC9_9FUNG</name>
<sequence>MSTFNIPGDYGYVVIVSALISFQCALSSLAVSGLRRSMNVPYPDSGDGRYAAKLTDLQWEQFHNAQRAHRNYTEQIGITQSLLITGGLIAPRSSAVAGLLYMIGRQFYYHGYVNHGPSGRFKGAILLDIGLLGLLGVALYSGFILLGF</sequence>
<dbReference type="Proteomes" id="UP001165960">
    <property type="component" value="Unassembled WGS sequence"/>
</dbReference>
<comment type="caution">
    <text evidence="1">The sequence shown here is derived from an EMBL/GenBank/DDBJ whole genome shotgun (WGS) entry which is preliminary data.</text>
</comment>
<dbReference type="EMBL" id="QTSX02001643">
    <property type="protein sequence ID" value="KAJ9079851.1"/>
    <property type="molecule type" value="Genomic_DNA"/>
</dbReference>